<dbReference type="NCBIfam" id="TIGR03544">
    <property type="entry name" value="DivI1A_domain"/>
    <property type="match status" value="2"/>
</dbReference>
<protein>
    <recommendedName>
        <fullName evidence="3">Cell wall synthesis protein Wag31</fullName>
    </recommendedName>
    <alternativeName>
        <fullName evidence="8">Antigen 84</fullName>
    </alternativeName>
</protein>
<evidence type="ECO:0000256" key="9">
    <source>
        <dbReference type="SAM" id="MobiDB-lite"/>
    </source>
</evidence>
<organism evidence="10 11">
    <name type="scientific">Actinocatenispora rupis</name>
    <dbReference type="NCBI Taxonomy" id="519421"/>
    <lineage>
        <taxon>Bacteria</taxon>
        <taxon>Bacillati</taxon>
        <taxon>Actinomycetota</taxon>
        <taxon>Actinomycetes</taxon>
        <taxon>Micromonosporales</taxon>
        <taxon>Micromonosporaceae</taxon>
        <taxon>Actinocatenispora</taxon>
    </lineage>
</organism>
<dbReference type="PANTHER" id="PTHR35794">
    <property type="entry name" value="CELL DIVISION PROTEIN DIVIVA"/>
    <property type="match status" value="1"/>
</dbReference>
<comment type="similarity">
    <text evidence="2">Belongs to the DivIVA family.</text>
</comment>
<keyword evidence="6" id="KW-0175">Coiled coil</keyword>
<accession>A0A8J3JDE1</accession>
<dbReference type="EMBL" id="BOMB01000032">
    <property type="protein sequence ID" value="GID14679.1"/>
    <property type="molecule type" value="Genomic_DNA"/>
</dbReference>
<dbReference type="InterPro" id="IPR019933">
    <property type="entry name" value="DivIVA_domain"/>
</dbReference>
<dbReference type="InterPro" id="IPR007793">
    <property type="entry name" value="DivIVA_fam"/>
</dbReference>
<feature type="region of interest" description="Disordered" evidence="9">
    <location>
        <begin position="95"/>
        <end position="122"/>
    </location>
</feature>
<dbReference type="GO" id="GO:0051301">
    <property type="term" value="P:cell division"/>
    <property type="evidence" value="ECO:0007669"/>
    <property type="project" value="UniProtKB-KW"/>
</dbReference>
<evidence type="ECO:0000256" key="5">
    <source>
        <dbReference type="ARBA" id="ARBA00022618"/>
    </source>
</evidence>
<keyword evidence="4" id="KW-0963">Cytoplasm</keyword>
<dbReference type="GO" id="GO:0005737">
    <property type="term" value="C:cytoplasm"/>
    <property type="evidence" value="ECO:0007669"/>
    <property type="project" value="UniProtKB-SubCell"/>
</dbReference>
<keyword evidence="5" id="KW-0132">Cell division</keyword>
<reference evidence="10" key="1">
    <citation type="submission" date="2021-01" db="EMBL/GenBank/DDBJ databases">
        <title>Whole genome shotgun sequence of Actinocatenispora rupis NBRC 107355.</title>
        <authorList>
            <person name="Komaki H."/>
            <person name="Tamura T."/>
        </authorList>
    </citation>
    <scope>NUCLEOTIDE SEQUENCE</scope>
    <source>
        <strain evidence="10">NBRC 107355</strain>
    </source>
</reference>
<proteinExistence type="inferred from homology"/>
<dbReference type="Gene3D" id="6.10.250.660">
    <property type="match status" value="2"/>
</dbReference>
<feature type="compositionally biased region" description="Basic and acidic residues" evidence="9">
    <location>
        <begin position="104"/>
        <end position="116"/>
    </location>
</feature>
<dbReference type="PANTHER" id="PTHR35794:SF2">
    <property type="entry name" value="CELL DIVISION PROTEIN DIVIVA"/>
    <property type="match status" value="1"/>
</dbReference>
<comment type="caution">
    <text evidence="10">The sequence shown here is derived from an EMBL/GenBank/DDBJ whole genome shotgun (WGS) entry which is preliminary data.</text>
</comment>
<keyword evidence="7" id="KW-0131">Cell cycle</keyword>
<dbReference type="AlphaFoldDB" id="A0A8J3JDE1"/>
<evidence type="ECO:0000313" key="11">
    <source>
        <dbReference type="Proteomes" id="UP000612808"/>
    </source>
</evidence>
<evidence type="ECO:0000256" key="1">
    <source>
        <dbReference type="ARBA" id="ARBA00004496"/>
    </source>
</evidence>
<comment type="subcellular location">
    <subcellularLocation>
        <location evidence="1">Cytoplasm</location>
    </subcellularLocation>
</comment>
<name>A0A8J3JDE1_9ACTN</name>
<evidence type="ECO:0000313" key="10">
    <source>
        <dbReference type="EMBL" id="GID14679.1"/>
    </source>
</evidence>
<keyword evidence="11" id="KW-1185">Reference proteome</keyword>
<evidence type="ECO:0000256" key="8">
    <source>
        <dbReference type="ARBA" id="ARBA00031737"/>
    </source>
</evidence>
<evidence type="ECO:0000256" key="6">
    <source>
        <dbReference type="ARBA" id="ARBA00023054"/>
    </source>
</evidence>
<sequence>MRGHLTGRDVRDVVFRKPPIGNRGYDEGEVDALLDRVSDALEAWAGGLPARLTAVEVRDATLPTAPIGRRGYRTTEVDDFLDRAVATLARWEGVDPAALGDGRGGADARSGTDRGSEATPGLVERPRGFWRRLFR</sequence>
<dbReference type="Proteomes" id="UP000612808">
    <property type="component" value="Unassembled WGS sequence"/>
</dbReference>
<evidence type="ECO:0000256" key="2">
    <source>
        <dbReference type="ARBA" id="ARBA00009008"/>
    </source>
</evidence>
<evidence type="ECO:0000256" key="7">
    <source>
        <dbReference type="ARBA" id="ARBA00023306"/>
    </source>
</evidence>
<evidence type="ECO:0000256" key="4">
    <source>
        <dbReference type="ARBA" id="ARBA00022490"/>
    </source>
</evidence>
<evidence type="ECO:0000256" key="3">
    <source>
        <dbReference type="ARBA" id="ARBA00018787"/>
    </source>
</evidence>
<gene>
    <name evidence="10" type="ORF">Aru02nite_55680</name>
</gene>